<accession>A0A2M9G2E0</accession>
<dbReference type="Pfam" id="PF05875">
    <property type="entry name" value="Ceramidase"/>
    <property type="match status" value="1"/>
</dbReference>
<dbReference type="InterPro" id="IPR008901">
    <property type="entry name" value="ACER"/>
</dbReference>
<keyword evidence="6" id="KW-0862">Zinc</keyword>
<comment type="cofactor">
    <cofactor evidence="6">
        <name>Zn(2+)</name>
        <dbReference type="ChEBI" id="CHEBI:29105"/>
    </cofactor>
</comment>
<feature type="transmembrane region" description="Helical" evidence="7">
    <location>
        <begin position="184"/>
        <end position="204"/>
    </location>
</feature>
<sequence length="223" mass="24427">MNEFVDAYCERTAYGFWNEPLNAVTNLAFIIAAIWLWRIAGRRGVRSDPYFLIPAALLVATGIGSFLWHTTAQGWGGALDTAALSLCLLATVYAGARRWLGMRWYTALVWPAFMIAAAVALGRLPVPGAFYLGPFVTGLALSFWLWRRGHPAWGWIAAAVAVFVPSFIFRSIDERLCDLWPVGTHFLWHILNGAVLGLAIAPLARGLTRGEGGHNDGAGRADR</sequence>
<dbReference type="GO" id="GO:0016020">
    <property type="term" value="C:membrane"/>
    <property type="evidence" value="ECO:0007669"/>
    <property type="project" value="UniProtKB-SubCell"/>
</dbReference>
<evidence type="ECO:0000313" key="9">
    <source>
        <dbReference type="Proteomes" id="UP000229498"/>
    </source>
</evidence>
<feature type="binding site" evidence="6">
    <location>
        <position position="69"/>
    </location>
    <ligand>
        <name>Zn(2+)</name>
        <dbReference type="ChEBI" id="CHEBI:29105"/>
        <note>catalytic</note>
    </ligand>
</feature>
<evidence type="ECO:0000313" key="8">
    <source>
        <dbReference type="EMBL" id="PJK29846.1"/>
    </source>
</evidence>
<keyword evidence="9" id="KW-1185">Reference proteome</keyword>
<keyword evidence="5 7" id="KW-0472">Membrane</keyword>
<feature type="binding site" evidence="6">
    <location>
        <position position="189"/>
    </location>
    <ligand>
        <name>Zn(2+)</name>
        <dbReference type="ChEBI" id="CHEBI:29105"/>
        <note>catalytic</note>
    </ligand>
</feature>
<comment type="caution">
    <text evidence="8">The sequence shown here is derived from an EMBL/GenBank/DDBJ whole genome shotgun (WGS) entry which is preliminary data.</text>
</comment>
<evidence type="ECO:0000256" key="2">
    <source>
        <dbReference type="ARBA" id="ARBA00022692"/>
    </source>
</evidence>
<protein>
    <recommendedName>
        <fullName evidence="10">Ceramidase</fullName>
    </recommendedName>
</protein>
<dbReference type="GO" id="GO:0046872">
    <property type="term" value="F:metal ion binding"/>
    <property type="evidence" value="ECO:0007669"/>
    <property type="project" value="UniProtKB-KW"/>
</dbReference>
<evidence type="ECO:0000256" key="1">
    <source>
        <dbReference type="ARBA" id="ARBA00004141"/>
    </source>
</evidence>
<name>A0A2M9G2E0_9PROT</name>
<keyword evidence="2 7" id="KW-0812">Transmembrane</keyword>
<evidence type="ECO:0000256" key="5">
    <source>
        <dbReference type="ARBA" id="ARBA00023136"/>
    </source>
</evidence>
<feature type="transmembrane region" description="Helical" evidence="7">
    <location>
        <begin position="128"/>
        <end position="146"/>
    </location>
</feature>
<dbReference type="GO" id="GO:0016811">
    <property type="term" value="F:hydrolase activity, acting on carbon-nitrogen (but not peptide) bonds, in linear amides"/>
    <property type="evidence" value="ECO:0007669"/>
    <property type="project" value="InterPro"/>
</dbReference>
<proteinExistence type="predicted"/>
<feature type="transmembrane region" description="Helical" evidence="7">
    <location>
        <begin position="74"/>
        <end position="96"/>
    </location>
</feature>
<evidence type="ECO:0000256" key="4">
    <source>
        <dbReference type="ARBA" id="ARBA00022989"/>
    </source>
</evidence>
<dbReference type="Proteomes" id="UP000229498">
    <property type="component" value="Unassembled WGS sequence"/>
</dbReference>
<organism evidence="8 9">
    <name type="scientific">Minwuia thermotolerans</name>
    <dbReference type="NCBI Taxonomy" id="2056226"/>
    <lineage>
        <taxon>Bacteria</taxon>
        <taxon>Pseudomonadati</taxon>
        <taxon>Pseudomonadota</taxon>
        <taxon>Alphaproteobacteria</taxon>
        <taxon>Minwuiales</taxon>
        <taxon>Minwuiaceae</taxon>
        <taxon>Minwuia</taxon>
    </lineage>
</organism>
<comment type="subcellular location">
    <subcellularLocation>
        <location evidence="1">Membrane</location>
        <topology evidence="1">Multi-pass membrane protein</topology>
    </subcellularLocation>
</comment>
<evidence type="ECO:0000256" key="7">
    <source>
        <dbReference type="SAM" id="Phobius"/>
    </source>
</evidence>
<evidence type="ECO:0000256" key="3">
    <source>
        <dbReference type="ARBA" id="ARBA00022801"/>
    </source>
</evidence>
<evidence type="ECO:0008006" key="10">
    <source>
        <dbReference type="Google" id="ProtNLM"/>
    </source>
</evidence>
<feature type="transmembrane region" description="Helical" evidence="7">
    <location>
        <begin position="103"/>
        <end position="122"/>
    </location>
</feature>
<dbReference type="OrthoDB" id="277121at2"/>
<dbReference type="RefSeq" id="WP_109793123.1">
    <property type="nucleotide sequence ID" value="NZ_PHIG01000031.1"/>
</dbReference>
<reference evidence="8 9" key="1">
    <citation type="submission" date="2017-11" db="EMBL/GenBank/DDBJ databases">
        <title>Draft genome sequence of Rhizobiales bacterium SY3-13.</title>
        <authorList>
            <person name="Sun C."/>
        </authorList>
    </citation>
    <scope>NUCLEOTIDE SEQUENCE [LARGE SCALE GENOMIC DNA]</scope>
    <source>
        <strain evidence="8 9">SY3-13</strain>
    </source>
</reference>
<feature type="transmembrane region" description="Helical" evidence="7">
    <location>
        <begin position="20"/>
        <end position="37"/>
    </location>
</feature>
<dbReference type="AlphaFoldDB" id="A0A2M9G2E0"/>
<feature type="transmembrane region" description="Helical" evidence="7">
    <location>
        <begin position="49"/>
        <end position="68"/>
    </location>
</feature>
<evidence type="ECO:0000256" key="6">
    <source>
        <dbReference type="PIRSR" id="PIRSR608901-2"/>
    </source>
</evidence>
<gene>
    <name evidence="8" type="ORF">CVT23_08700</name>
</gene>
<feature type="transmembrane region" description="Helical" evidence="7">
    <location>
        <begin position="153"/>
        <end position="172"/>
    </location>
</feature>
<dbReference type="GO" id="GO:0006672">
    <property type="term" value="P:ceramide metabolic process"/>
    <property type="evidence" value="ECO:0007669"/>
    <property type="project" value="InterPro"/>
</dbReference>
<keyword evidence="6" id="KW-0479">Metal-binding</keyword>
<dbReference type="EMBL" id="PHIG01000031">
    <property type="protein sequence ID" value="PJK29846.1"/>
    <property type="molecule type" value="Genomic_DNA"/>
</dbReference>
<keyword evidence="3" id="KW-0378">Hydrolase</keyword>
<feature type="binding site" evidence="6">
    <location>
        <position position="185"/>
    </location>
    <ligand>
        <name>Zn(2+)</name>
        <dbReference type="ChEBI" id="CHEBI:29105"/>
        <note>catalytic</note>
    </ligand>
</feature>
<keyword evidence="4 7" id="KW-1133">Transmembrane helix</keyword>